<dbReference type="GO" id="GO:0016020">
    <property type="term" value="C:membrane"/>
    <property type="evidence" value="ECO:0007669"/>
    <property type="project" value="UniProtKB-SubCell"/>
</dbReference>
<evidence type="ECO:0000256" key="3">
    <source>
        <dbReference type="ARBA" id="ARBA00022989"/>
    </source>
</evidence>
<dbReference type="AlphaFoldDB" id="A0A9N9UEW4"/>
<keyword evidence="4 7" id="KW-0472">Membrane</keyword>
<evidence type="ECO:0000313" key="10">
    <source>
        <dbReference type="Proteomes" id="UP000754883"/>
    </source>
</evidence>
<reference evidence="9 10" key="2">
    <citation type="submission" date="2021-10" db="EMBL/GenBank/DDBJ databases">
        <authorList>
            <person name="Piombo E."/>
        </authorList>
    </citation>
    <scope>NUCLEOTIDE SEQUENCE [LARGE SCALE GENOMIC DNA]</scope>
</reference>
<keyword evidence="2 7" id="KW-0812">Transmembrane</keyword>
<evidence type="ECO:0000256" key="1">
    <source>
        <dbReference type="ARBA" id="ARBA00004141"/>
    </source>
</evidence>
<name>A0A9N9UEW4_9HYPO</name>
<reference evidence="10" key="1">
    <citation type="submission" date="2019-06" db="EMBL/GenBank/DDBJ databases">
        <authorList>
            <person name="Broberg M."/>
        </authorList>
    </citation>
    <scope>NUCLEOTIDE SEQUENCE [LARGE SCALE GENOMIC DNA]</scope>
</reference>
<evidence type="ECO:0000259" key="8">
    <source>
        <dbReference type="Pfam" id="PF20684"/>
    </source>
</evidence>
<keyword evidence="3 7" id="KW-1133">Transmembrane helix</keyword>
<evidence type="ECO:0000256" key="7">
    <source>
        <dbReference type="SAM" id="Phobius"/>
    </source>
</evidence>
<evidence type="ECO:0000313" key="9">
    <source>
        <dbReference type="EMBL" id="CAG9984010.1"/>
    </source>
</evidence>
<feature type="transmembrane region" description="Helical" evidence="7">
    <location>
        <begin position="269"/>
        <end position="291"/>
    </location>
</feature>
<keyword evidence="10" id="KW-1185">Reference proteome</keyword>
<dbReference type="EMBL" id="CABFNO020001379">
    <property type="protein sequence ID" value="CAG9984010.1"/>
    <property type="molecule type" value="Genomic_DNA"/>
</dbReference>
<proteinExistence type="inferred from homology"/>
<feature type="transmembrane region" description="Helical" evidence="7">
    <location>
        <begin position="64"/>
        <end position="83"/>
    </location>
</feature>
<gene>
    <name evidence="9" type="ORF">CBYS24578_00008516</name>
</gene>
<dbReference type="PANTHER" id="PTHR33048:SF162">
    <property type="entry name" value="SATRATOXIN BIOSYNTHESIS SC1 CLUSTER PROTEIN 4"/>
    <property type="match status" value="1"/>
</dbReference>
<evidence type="ECO:0000256" key="2">
    <source>
        <dbReference type="ARBA" id="ARBA00022692"/>
    </source>
</evidence>
<dbReference type="PANTHER" id="PTHR33048">
    <property type="entry name" value="PTH11-LIKE INTEGRAL MEMBRANE PROTEIN (AFU_ORTHOLOGUE AFUA_5G11245)"/>
    <property type="match status" value="1"/>
</dbReference>
<feature type="transmembrane region" description="Helical" evidence="7">
    <location>
        <begin position="204"/>
        <end position="225"/>
    </location>
</feature>
<dbReference type="InterPro" id="IPR049326">
    <property type="entry name" value="Rhodopsin_dom_fungi"/>
</dbReference>
<accession>A0A9N9UEW4</accession>
<feature type="domain" description="Rhodopsin" evidence="8">
    <location>
        <begin position="48"/>
        <end position="296"/>
    </location>
</feature>
<dbReference type="InterPro" id="IPR052337">
    <property type="entry name" value="SAT4-like"/>
</dbReference>
<comment type="caution">
    <text evidence="9">The sequence shown here is derived from an EMBL/GenBank/DDBJ whole genome shotgun (WGS) entry which is preliminary data.</text>
</comment>
<feature type="transmembrane region" description="Helical" evidence="7">
    <location>
        <begin position="150"/>
        <end position="171"/>
    </location>
</feature>
<feature type="transmembrane region" description="Helical" evidence="7">
    <location>
        <begin position="123"/>
        <end position="143"/>
    </location>
</feature>
<feature type="transmembrane region" description="Helical" evidence="7">
    <location>
        <begin position="31"/>
        <end position="52"/>
    </location>
</feature>
<evidence type="ECO:0000256" key="5">
    <source>
        <dbReference type="ARBA" id="ARBA00038359"/>
    </source>
</evidence>
<evidence type="ECO:0000256" key="6">
    <source>
        <dbReference type="SAM" id="MobiDB-lite"/>
    </source>
</evidence>
<protein>
    <recommendedName>
        <fullName evidence="8">Rhodopsin domain-containing protein</fullName>
    </recommendedName>
</protein>
<evidence type="ECO:0000256" key="4">
    <source>
        <dbReference type="ARBA" id="ARBA00023136"/>
    </source>
</evidence>
<comment type="similarity">
    <text evidence="5">Belongs to the SAT4 family.</text>
</comment>
<sequence>MSSSGPSTEAPQAYPDAPLKGIAAHVNHTGLLAIIWTCYSVASLFVTLRLTVRWRQNGRLLFDDYWMVWAWLCVTTMAILQTVQTGSLWFFTYLTSGRIAANDPQVFPQMSQMLRFQFPVIKLFWTVLWSVKASFLAAFYPLVKPTKWIRICWFIVVAFTTIAYIGCWLASTLTCTNPGDYFIPGMTLQQLRRTFEKWMSRFNIIYSTSVDIASDVMIMALPIAVLPSLQLNRRKKIGLGIAFSIGFIIIAVALVRMSQILVGQTVDMIGLAIWGAIETMTAVIVGSLLPLKALLTRNIRNYTGKKSSQRSGLSHKYIGDGSVSRGPDGLVPNRTRSVMVAESIPLDDIHKSNQKYGQIYVQKTYGMQVEQRTLSDDEIAIVGRAK</sequence>
<dbReference type="OrthoDB" id="444631at2759"/>
<dbReference type="Proteomes" id="UP000754883">
    <property type="component" value="Unassembled WGS sequence"/>
</dbReference>
<feature type="region of interest" description="Disordered" evidence="6">
    <location>
        <begin position="305"/>
        <end position="327"/>
    </location>
</feature>
<dbReference type="Pfam" id="PF20684">
    <property type="entry name" value="Fung_rhodopsin"/>
    <property type="match status" value="1"/>
</dbReference>
<organism evidence="9 10">
    <name type="scientific">Clonostachys byssicola</name>
    <dbReference type="NCBI Taxonomy" id="160290"/>
    <lineage>
        <taxon>Eukaryota</taxon>
        <taxon>Fungi</taxon>
        <taxon>Dikarya</taxon>
        <taxon>Ascomycota</taxon>
        <taxon>Pezizomycotina</taxon>
        <taxon>Sordariomycetes</taxon>
        <taxon>Hypocreomycetidae</taxon>
        <taxon>Hypocreales</taxon>
        <taxon>Bionectriaceae</taxon>
        <taxon>Clonostachys</taxon>
    </lineage>
</organism>
<feature type="transmembrane region" description="Helical" evidence="7">
    <location>
        <begin position="237"/>
        <end position="257"/>
    </location>
</feature>
<comment type="subcellular location">
    <subcellularLocation>
        <location evidence="1">Membrane</location>
        <topology evidence="1">Multi-pass membrane protein</topology>
    </subcellularLocation>
</comment>